<name>A0ABU0LET0_XANAG</name>
<keyword evidence="3" id="KW-1185">Reference proteome</keyword>
<evidence type="ECO:0000256" key="1">
    <source>
        <dbReference type="SAM" id="MobiDB-lite"/>
    </source>
</evidence>
<gene>
    <name evidence="2" type="ORF">QOZ94_002454</name>
</gene>
<evidence type="ECO:0000313" key="2">
    <source>
        <dbReference type="EMBL" id="MDQ0505654.1"/>
    </source>
</evidence>
<accession>A0ABU0LET0</accession>
<sequence>MPKEIASRTRAGENLADLLVSAAQRTAGASLFKVEAKAEGLHAALESLPPAPSGKVNNRRASLTDSKRSRQEEAPCLGAHLCKSGVPGPVDGAVKDKLKAQVQDNGGTMVC</sequence>
<evidence type="ECO:0000313" key="3">
    <source>
        <dbReference type="Proteomes" id="UP001241747"/>
    </source>
</evidence>
<dbReference type="EMBL" id="JAUSVY010000005">
    <property type="protein sequence ID" value="MDQ0505654.1"/>
    <property type="molecule type" value="Genomic_DNA"/>
</dbReference>
<feature type="compositionally biased region" description="Polar residues" evidence="1">
    <location>
        <begin position="55"/>
        <end position="64"/>
    </location>
</feature>
<organism evidence="2 3">
    <name type="scientific">Xanthobacter agilis</name>
    <dbReference type="NCBI Taxonomy" id="47492"/>
    <lineage>
        <taxon>Bacteria</taxon>
        <taxon>Pseudomonadati</taxon>
        <taxon>Pseudomonadota</taxon>
        <taxon>Alphaproteobacteria</taxon>
        <taxon>Hyphomicrobiales</taxon>
        <taxon>Xanthobacteraceae</taxon>
        <taxon>Xanthobacter</taxon>
    </lineage>
</organism>
<feature type="region of interest" description="Disordered" evidence="1">
    <location>
        <begin position="46"/>
        <end position="72"/>
    </location>
</feature>
<proteinExistence type="predicted"/>
<dbReference type="Proteomes" id="UP001241747">
    <property type="component" value="Unassembled WGS sequence"/>
</dbReference>
<reference evidence="2 3" key="1">
    <citation type="submission" date="2023-07" db="EMBL/GenBank/DDBJ databases">
        <title>Genomic Encyclopedia of Type Strains, Phase IV (KMG-IV): sequencing the most valuable type-strain genomes for metagenomic binning, comparative biology and taxonomic classification.</title>
        <authorList>
            <person name="Goeker M."/>
        </authorList>
    </citation>
    <scope>NUCLEOTIDE SEQUENCE [LARGE SCALE GENOMIC DNA]</scope>
    <source>
        <strain evidence="2 3">DSM 3770</strain>
    </source>
</reference>
<protein>
    <submittedName>
        <fullName evidence="2">Uncharacterized protein</fullName>
    </submittedName>
</protein>
<comment type="caution">
    <text evidence="2">The sequence shown here is derived from an EMBL/GenBank/DDBJ whole genome shotgun (WGS) entry which is preliminary data.</text>
</comment>